<organism evidence="1 2">
    <name type="scientific">Paraburkholderia nemoris</name>
    <dbReference type="NCBI Taxonomy" id="2793076"/>
    <lineage>
        <taxon>Bacteria</taxon>
        <taxon>Pseudomonadati</taxon>
        <taxon>Pseudomonadota</taxon>
        <taxon>Betaproteobacteria</taxon>
        <taxon>Burkholderiales</taxon>
        <taxon>Burkholderiaceae</taxon>
        <taxon>Paraburkholderia</taxon>
    </lineage>
</organism>
<name>A0ABN7NG89_9BURK</name>
<protein>
    <submittedName>
        <fullName evidence="1">Uncharacterized protein</fullName>
    </submittedName>
</protein>
<sequence length="51" mass="6032">MVDLTMNLDAINPGRILTDQCHIGRDRGRTRIDENEVIAWHDVNRRWCRQA</sequence>
<comment type="caution">
    <text evidence="1">The sequence shown here is derived from an EMBL/GenBank/DDBJ whole genome shotgun (WGS) entry which is preliminary data.</text>
</comment>
<accession>A0ABN7NG89</accession>
<reference evidence="1 2" key="1">
    <citation type="submission" date="2021-02" db="EMBL/GenBank/DDBJ databases">
        <authorList>
            <person name="Vanwijnsberghe S."/>
        </authorList>
    </citation>
    <scope>NUCLEOTIDE SEQUENCE [LARGE SCALE GENOMIC DNA]</scope>
    <source>
        <strain evidence="1 2">R-69776</strain>
    </source>
</reference>
<evidence type="ECO:0000313" key="1">
    <source>
        <dbReference type="EMBL" id="CAE6863068.1"/>
    </source>
</evidence>
<dbReference type="Proteomes" id="UP000673821">
    <property type="component" value="Unassembled WGS sequence"/>
</dbReference>
<evidence type="ECO:0000313" key="2">
    <source>
        <dbReference type="Proteomes" id="UP000673821"/>
    </source>
</evidence>
<gene>
    <name evidence="1" type="ORF">R69776_08112</name>
</gene>
<dbReference type="EMBL" id="CAJNBH010000061">
    <property type="protein sequence ID" value="CAE6863068.1"/>
    <property type="molecule type" value="Genomic_DNA"/>
</dbReference>
<proteinExistence type="predicted"/>
<keyword evidence="2" id="KW-1185">Reference proteome</keyword>